<sequence>MCFAVLARRMTTFLTTNQYIDTSVQKGGFRASLAALNTPVPSVRSSVKQR</sequence>
<evidence type="ECO:0000313" key="2">
    <source>
        <dbReference type="Proteomes" id="UP000828390"/>
    </source>
</evidence>
<comment type="caution">
    <text evidence="1">The sequence shown here is derived from an EMBL/GenBank/DDBJ whole genome shotgun (WGS) entry which is preliminary data.</text>
</comment>
<evidence type="ECO:0000313" key="1">
    <source>
        <dbReference type="EMBL" id="KAH3751610.1"/>
    </source>
</evidence>
<organism evidence="1 2">
    <name type="scientific">Dreissena polymorpha</name>
    <name type="common">Zebra mussel</name>
    <name type="synonym">Mytilus polymorpha</name>
    <dbReference type="NCBI Taxonomy" id="45954"/>
    <lineage>
        <taxon>Eukaryota</taxon>
        <taxon>Metazoa</taxon>
        <taxon>Spiralia</taxon>
        <taxon>Lophotrochozoa</taxon>
        <taxon>Mollusca</taxon>
        <taxon>Bivalvia</taxon>
        <taxon>Autobranchia</taxon>
        <taxon>Heteroconchia</taxon>
        <taxon>Euheterodonta</taxon>
        <taxon>Imparidentia</taxon>
        <taxon>Neoheterodontei</taxon>
        <taxon>Myida</taxon>
        <taxon>Dreissenoidea</taxon>
        <taxon>Dreissenidae</taxon>
        <taxon>Dreissena</taxon>
    </lineage>
</organism>
<keyword evidence="2" id="KW-1185">Reference proteome</keyword>
<reference evidence="1" key="2">
    <citation type="submission" date="2020-11" db="EMBL/GenBank/DDBJ databases">
        <authorList>
            <person name="McCartney M.A."/>
            <person name="Auch B."/>
            <person name="Kono T."/>
            <person name="Mallez S."/>
            <person name="Becker A."/>
            <person name="Gohl D.M."/>
            <person name="Silverstein K.A.T."/>
            <person name="Koren S."/>
            <person name="Bechman K.B."/>
            <person name="Herman A."/>
            <person name="Abrahante J.E."/>
            <person name="Garbe J."/>
        </authorList>
    </citation>
    <scope>NUCLEOTIDE SEQUENCE</scope>
    <source>
        <strain evidence="1">Duluth1</strain>
        <tissue evidence="1">Whole animal</tissue>
    </source>
</reference>
<dbReference type="Proteomes" id="UP000828390">
    <property type="component" value="Unassembled WGS sequence"/>
</dbReference>
<reference evidence="1" key="1">
    <citation type="journal article" date="2019" name="bioRxiv">
        <title>The Genome of the Zebra Mussel, Dreissena polymorpha: A Resource for Invasive Species Research.</title>
        <authorList>
            <person name="McCartney M.A."/>
            <person name="Auch B."/>
            <person name="Kono T."/>
            <person name="Mallez S."/>
            <person name="Zhang Y."/>
            <person name="Obille A."/>
            <person name="Becker A."/>
            <person name="Abrahante J.E."/>
            <person name="Garbe J."/>
            <person name="Badalamenti J.P."/>
            <person name="Herman A."/>
            <person name="Mangelson H."/>
            <person name="Liachko I."/>
            <person name="Sullivan S."/>
            <person name="Sone E.D."/>
            <person name="Koren S."/>
            <person name="Silverstein K.A.T."/>
            <person name="Beckman K.B."/>
            <person name="Gohl D.M."/>
        </authorList>
    </citation>
    <scope>NUCLEOTIDE SEQUENCE</scope>
    <source>
        <strain evidence="1">Duluth1</strain>
        <tissue evidence="1">Whole animal</tissue>
    </source>
</reference>
<name>A0A9D4DNN4_DREPO</name>
<dbReference type="AlphaFoldDB" id="A0A9D4DNN4"/>
<dbReference type="EMBL" id="JAIWYP010000010">
    <property type="protein sequence ID" value="KAH3751610.1"/>
    <property type="molecule type" value="Genomic_DNA"/>
</dbReference>
<protein>
    <submittedName>
        <fullName evidence="1">Uncharacterized protein</fullName>
    </submittedName>
</protein>
<proteinExistence type="predicted"/>
<accession>A0A9D4DNN4</accession>
<gene>
    <name evidence="1" type="ORF">DPMN_186178</name>
</gene>